<feature type="domain" description="SAM" evidence="5">
    <location>
        <begin position="334"/>
        <end position="398"/>
    </location>
</feature>
<dbReference type="Pfam" id="PF07647">
    <property type="entry name" value="SAM_2"/>
    <property type="match status" value="1"/>
</dbReference>
<dbReference type="SMART" id="SM00320">
    <property type="entry name" value="WD40"/>
    <property type="match status" value="7"/>
</dbReference>
<keyword evidence="2 4" id="KW-0853">WD repeat</keyword>
<dbReference type="SUPFAM" id="SSF57850">
    <property type="entry name" value="RING/U-box"/>
    <property type="match status" value="1"/>
</dbReference>
<evidence type="ECO:0000259" key="6">
    <source>
        <dbReference type="PROSITE" id="PS51698"/>
    </source>
</evidence>
<protein>
    <recommendedName>
        <fullName evidence="1">WD repeat, SAM and U-box domain-containing protein 1</fullName>
    </recommendedName>
</protein>
<dbReference type="Gene3D" id="2.130.10.10">
    <property type="entry name" value="YVTN repeat-like/Quinoprotein amine dehydrogenase"/>
    <property type="match status" value="3"/>
</dbReference>
<dbReference type="InterPro" id="IPR003613">
    <property type="entry name" value="Ubox_domain"/>
</dbReference>
<reference evidence="7" key="2">
    <citation type="submission" date="2025-09" db="UniProtKB">
        <authorList>
            <consortium name="Ensembl"/>
        </authorList>
    </citation>
    <scope>IDENTIFICATION</scope>
</reference>
<evidence type="ECO:0000256" key="1">
    <source>
        <dbReference type="ARBA" id="ARBA00020894"/>
    </source>
</evidence>
<dbReference type="PROSITE" id="PS50105">
    <property type="entry name" value="SAM_DOMAIN"/>
    <property type="match status" value="1"/>
</dbReference>
<sequence length="474" mass="51607">MTTLICTLQDHRDDVNWCAFSGKLLATCSGDKTLRVYTTRNFSELPFSPLSGHGYSVHCCCFSTCGQFLVSCSTDATTLVWSMDTGEIEAVLEHPGRSPVRICAISPDSAHLVSGASDGTLALWDFASKQLRRTGAVSDTTMVACSFSPCSQVFVTGSTYGDLRLWNLDMKQLHAEKNAHDLGVICCAFAPSILSGENGQVVQFRLASCGQDSHLKIWLALCLVAFKVQLLHTLTGQTAPVLSCAYSSDGRLLVSGSVDKTVTVYDAVFTVLCCRYVTACCFSPTAPLIATGSMDKTVNIWRLEDRCSSSEKSALTSSDGRTSAGRSKLLVGDWSEEDVSAWLVEEGLEGLVATFTANNIDGTELLSLTKESLASELHIESVGLRNKLLRKVQELKSDSVCLGIPDEFLCPITRELMREPVIAADGYSYEREAIESWINTRNRSSPMTNLPLLTTLLTSNHTLKMAIGRWKTSH</sequence>
<evidence type="ECO:0000313" key="7">
    <source>
        <dbReference type="Ensembl" id="ENSMMOP00000023919.1"/>
    </source>
</evidence>
<dbReference type="InterPro" id="IPR013761">
    <property type="entry name" value="SAM/pointed_sf"/>
</dbReference>
<dbReference type="PANTHER" id="PTHR46573:SF1">
    <property type="entry name" value="WD REPEAT, SAM AND U-BOX DOMAIN-CONTAINING PROTEIN 1"/>
    <property type="match status" value="1"/>
</dbReference>
<name>A0A3Q3XDM2_MOLML</name>
<dbReference type="AlphaFoldDB" id="A0A3Q3XDM2"/>
<dbReference type="InterPro" id="IPR001660">
    <property type="entry name" value="SAM"/>
</dbReference>
<dbReference type="Pfam" id="PF00400">
    <property type="entry name" value="WD40"/>
    <property type="match status" value="6"/>
</dbReference>
<evidence type="ECO:0000259" key="5">
    <source>
        <dbReference type="PROSITE" id="PS50105"/>
    </source>
</evidence>
<dbReference type="SMART" id="SM00454">
    <property type="entry name" value="SAM"/>
    <property type="match status" value="1"/>
</dbReference>
<feature type="domain" description="U-box" evidence="6">
    <location>
        <begin position="403"/>
        <end position="474"/>
    </location>
</feature>
<dbReference type="Pfam" id="PF04564">
    <property type="entry name" value="U-box"/>
    <property type="match status" value="1"/>
</dbReference>
<feature type="repeat" description="WD" evidence="4">
    <location>
        <begin position="234"/>
        <end position="266"/>
    </location>
</feature>
<dbReference type="Proteomes" id="UP000261620">
    <property type="component" value="Unplaced"/>
</dbReference>
<dbReference type="InterPro" id="IPR001680">
    <property type="entry name" value="WD40_rpt"/>
</dbReference>
<feature type="repeat" description="WD" evidence="4">
    <location>
        <begin position="104"/>
        <end position="134"/>
    </location>
</feature>
<keyword evidence="8" id="KW-1185">Reference proteome</keyword>
<dbReference type="Gene3D" id="3.30.40.10">
    <property type="entry name" value="Zinc/RING finger domain, C3HC4 (zinc finger)"/>
    <property type="match status" value="1"/>
</dbReference>
<evidence type="ECO:0000313" key="8">
    <source>
        <dbReference type="Proteomes" id="UP000261620"/>
    </source>
</evidence>
<dbReference type="InterPro" id="IPR036322">
    <property type="entry name" value="WD40_repeat_dom_sf"/>
</dbReference>
<feature type="repeat" description="WD" evidence="4">
    <location>
        <begin position="50"/>
        <end position="91"/>
    </location>
</feature>
<organism evidence="7 8">
    <name type="scientific">Mola mola</name>
    <name type="common">Ocean sunfish</name>
    <name type="synonym">Tetraodon mola</name>
    <dbReference type="NCBI Taxonomy" id="94237"/>
    <lineage>
        <taxon>Eukaryota</taxon>
        <taxon>Metazoa</taxon>
        <taxon>Chordata</taxon>
        <taxon>Craniata</taxon>
        <taxon>Vertebrata</taxon>
        <taxon>Euteleostomi</taxon>
        <taxon>Actinopterygii</taxon>
        <taxon>Neopterygii</taxon>
        <taxon>Teleostei</taxon>
        <taxon>Neoteleostei</taxon>
        <taxon>Acanthomorphata</taxon>
        <taxon>Eupercaria</taxon>
        <taxon>Tetraodontiformes</taxon>
        <taxon>Molidae</taxon>
        <taxon>Mola</taxon>
    </lineage>
</organism>
<keyword evidence="3" id="KW-0677">Repeat</keyword>
<evidence type="ECO:0000256" key="3">
    <source>
        <dbReference type="ARBA" id="ARBA00022737"/>
    </source>
</evidence>
<dbReference type="GO" id="GO:0004842">
    <property type="term" value="F:ubiquitin-protein transferase activity"/>
    <property type="evidence" value="ECO:0007669"/>
    <property type="project" value="InterPro"/>
</dbReference>
<dbReference type="CDD" id="cd00200">
    <property type="entry name" value="WD40"/>
    <property type="match status" value="1"/>
</dbReference>
<dbReference type="InterPro" id="IPR019775">
    <property type="entry name" value="WD40_repeat_CS"/>
</dbReference>
<dbReference type="InterPro" id="IPR052085">
    <property type="entry name" value="WD-SAM-U-box"/>
</dbReference>
<dbReference type="InterPro" id="IPR013083">
    <property type="entry name" value="Znf_RING/FYVE/PHD"/>
</dbReference>
<dbReference type="PROSITE" id="PS50294">
    <property type="entry name" value="WD_REPEATS_REGION"/>
    <property type="match status" value="2"/>
</dbReference>
<dbReference type="Gene3D" id="1.10.150.50">
    <property type="entry name" value="Transcription Factor, Ets-1"/>
    <property type="match status" value="1"/>
</dbReference>
<dbReference type="SUPFAM" id="SSF50978">
    <property type="entry name" value="WD40 repeat-like"/>
    <property type="match status" value="1"/>
</dbReference>
<dbReference type="Ensembl" id="ENSMMOT00000024318.1">
    <property type="protein sequence ID" value="ENSMMOP00000023919.1"/>
    <property type="gene ID" value="ENSMMOG00000018192.1"/>
</dbReference>
<dbReference type="SUPFAM" id="SSF47769">
    <property type="entry name" value="SAM/Pointed domain"/>
    <property type="match status" value="1"/>
</dbReference>
<dbReference type="PANTHER" id="PTHR46573">
    <property type="entry name" value="WD REPEAT, SAM AND U-BOX DOMAIN-CONTAINING PROTEIN 1"/>
    <property type="match status" value="1"/>
</dbReference>
<dbReference type="PROSITE" id="PS51698">
    <property type="entry name" value="U_BOX"/>
    <property type="match status" value="1"/>
</dbReference>
<dbReference type="PROSITE" id="PS50082">
    <property type="entry name" value="WD_REPEATS_2"/>
    <property type="match status" value="4"/>
</dbReference>
<dbReference type="CDD" id="cd09505">
    <property type="entry name" value="SAM_WDSUB1"/>
    <property type="match status" value="1"/>
</dbReference>
<dbReference type="SMART" id="SM00504">
    <property type="entry name" value="Ubox"/>
    <property type="match status" value="1"/>
</dbReference>
<evidence type="ECO:0000256" key="2">
    <source>
        <dbReference type="ARBA" id="ARBA00022574"/>
    </source>
</evidence>
<dbReference type="InterPro" id="IPR015943">
    <property type="entry name" value="WD40/YVTN_repeat-like_dom_sf"/>
</dbReference>
<dbReference type="OMA" id="YSEKAHD"/>
<dbReference type="GO" id="GO:0016567">
    <property type="term" value="P:protein ubiquitination"/>
    <property type="evidence" value="ECO:0007669"/>
    <property type="project" value="InterPro"/>
</dbReference>
<feature type="repeat" description="WD" evidence="4">
    <location>
        <begin position="277"/>
        <end position="304"/>
    </location>
</feature>
<dbReference type="PRINTS" id="PR00320">
    <property type="entry name" value="GPROTEINBRPT"/>
</dbReference>
<evidence type="ECO:0000256" key="4">
    <source>
        <dbReference type="PROSITE-ProRule" id="PRU00221"/>
    </source>
</evidence>
<dbReference type="CDD" id="cd16655">
    <property type="entry name" value="RING-Ubox_WDSUB1-like"/>
    <property type="match status" value="1"/>
</dbReference>
<proteinExistence type="predicted"/>
<reference evidence="7" key="1">
    <citation type="submission" date="2025-08" db="UniProtKB">
        <authorList>
            <consortium name="Ensembl"/>
        </authorList>
    </citation>
    <scope>IDENTIFICATION</scope>
</reference>
<dbReference type="STRING" id="94237.ENSMMOP00000023919"/>
<dbReference type="InterPro" id="IPR020472">
    <property type="entry name" value="WD40_PAC1"/>
</dbReference>
<dbReference type="PROSITE" id="PS00678">
    <property type="entry name" value="WD_REPEATS_1"/>
    <property type="match status" value="1"/>
</dbReference>
<accession>A0A3Q3XDM2</accession>